<name>A0ABP8V4L0_9GAMM</name>
<evidence type="ECO:0000313" key="9">
    <source>
        <dbReference type="EMBL" id="GAA4650934.1"/>
    </source>
</evidence>
<evidence type="ECO:0000256" key="5">
    <source>
        <dbReference type="ARBA" id="ARBA00022777"/>
    </source>
</evidence>
<organism evidence="9 10">
    <name type="scientific">Kistimonas scapharcae</name>
    <dbReference type="NCBI Taxonomy" id="1036133"/>
    <lineage>
        <taxon>Bacteria</taxon>
        <taxon>Pseudomonadati</taxon>
        <taxon>Pseudomonadota</taxon>
        <taxon>Gammaproteobacteria</taxon>
        <taxon>Oceanospirillales</taxon>
        <taxon>Endozoicomonadaceae</taxon>
        <taxon>Kistimonas</taxon>
    </lineage>
</organism>
<dbReference type="EMBL" id="BAABFL010000428">
    <property type="protein sequence ID" value="GAA4650934.1"/>
    <property type="molecule type" value="Genomic_DNA"/>
</dbReference>
<comment type="catalytic activity">
    <reaction evidence="7">
        <text>L-threonyl-[protein] + ATP = O-phospho-L-threonyl-[protein] + ADP + H(+)</text>
        <dbReference type="Rhea" id="RHEA:46608"/>
        <dbReference type="Rhea" id="RHEA-COMP:11060"/>
        <dbReference type="Rhea" id="RHEA-COMP:11605"/>
        <dbReference type="ChEBI" id="CHEBI:15378"/>
        <dbReference type="ChEBI" id="CHEBI:30013"/>
        <dbReference type="ChEBI" id="CHEBI:30616"/>
        <dbReference type="ChEBI" id="CHEBI:61977"/>
        <dbReference type="ChEBI" id="CHEBI:456216"/>
        <dbReference type="EC" id="2.7.11.1"/>
    </reaction>
</comment>
<proteinExistence type="inferred from homology"/>
<dbReference type="RefSeq" id="WP_345197211.1">
    <property type="nucleotide sequence ID" value="NZ_BAABFL010000428.1"/>
</dbReference>
<evidence type="ECO:0000256" key="6">
    <source>
        <dbReference type="ARBA" id="ARBA00022840"/>
    </source>
</evidence>
<dbReference type="SUPFAM" id="SSF56112">
    <property type="entry name" value="Protein kinase-like (PK-like)"/>
    <property type="match status" value="2"/>
</dbReference>
<protein>
    <recommendedName>
        <fullName evidence="2">non-specific serine/threonine protein kinase</fullName>
        <ecNumber evidence="2">2.7.11.1</ecNumber>
    </recommendedName>
</protein>
<dbReference type="PANTHER" id="PTHR12209">
    <property type="entry name" value="NON-SPECIFIC SERINE/THREONINE PROTEIN KINASE"/>
    <property type="match status" value="1"/>
</dbReference>
<evidence type="ECO:0000256" key="8">
    <source>
        <dbReference type="ARBA" id="ARBA00048679"/>
    </source>
</evidence>
<dbReference type="Pfam" id="PF06293">
    <property type="entry name" value="Kdo"/>
    <property type="match status" value="2"/>
</dbReference>
<dbReference type="EC" id="2.7.11.1" evidence="2"/>
<keyword evidence="6" id="KW-0067">ATP-binding</keyword>
<sequence>MTDVESLATMPNLTAEQLVTLTRQPETPFCLKTDNGVIACQEVLRFLPGKRLVVRAELNGQPVIVKCFYGNGAHRYYQRELAGIKGFIHAGIDTPALLDSGSEQQALLTIVTEDLGKIESLEQVWQQTTLDVKQRQCWLQKTARLLAQLHRAGVCQEDIHLDNLLVSKDRLYMIDGGGATVSTTPLSDKQARHNLALFIAVLFPRYDRFADDVLCAYADENPAARQWAKTDFLKTVLKLRKWRERFIQKSLRNCTHFRVESSQHHFAAFSRQYDDAALQALVTNPEAFIADGKILKLGRTNTVAIVTLDSERKVLIKKYQSTKGFLHKYLRTLRSSRARKAWLNGHLLQFLGIDTPAPMAMLEHRTGPAITCSYIITEFVPSTHSMAYFDSSQDALPEWQQVAADIGDILITLKRSCVYHGDLKGNNFLIRNNKPLLIDLDAMTSYKWRFCFQRLFRKDLERFSRNWKDNPRAAALFRPVIEAWEQA</sequence>
<dbReference type="GO" id="GO:0016301">
    <property type="term" value="F:kinase activity"/>
    <property type="evidence" value="ECO:0007669"/>
    <property type="project" value="UniProtKB-KW"/>
</dbReference>
<evidence type="ECO:0000256" key="1">
    <source>
        <dbReference type="ARBA" id="ARBA00010630"/>
    </source>
</evidence>
<dbReference type="InterPro" id="IPR011009">
    <property type="entry name" value="Kinase-like_dom_sf"/>
</dbReference>
<dbReference type="Gene3D" id="1.10.510.10">
    <property type="entry name" value="Transferase(Phosphotransferase) domain 1"/>
    <property type="match status" value="2"/>
</dbReference>
<keyword evidence="10" id="KW-1185">Reference proteome</keyword>
<evidence type="ECO:0000313" key="10">
    <source>
        <dbReference type="Proteomes" id="UP001500604"/>
    </source>
</evidence>
<evidence type="ECO:0000256" key="2">
    <source>
        <dbReference type="ARBA" id="ARBA00012513"/>
    </source>
</evidence>
<keyword evidence="5 9" id="KW-0418">Kinase</keyword>
<gene>
    <name evidence="9" type="ORF">GCM10023116_32170</name>
</gene>
<keyword evidence="3" id="KW-0808">Transferase</keyword>
<evidence type="ECO:0000256" key="7">
    <source>
        <dbReference type="ARBA" id="ARBA00047899"/>
    </source>
</evidence>
<keyword evidence="4" id="KW-0547">Nucleotide-binding</keyword>
<comment type="catalytic activity">
    <reaction evidence="8">
        <text>L-seryl-[protein] + ATP = O-phospho-L-seryl-[protein] + ADP + H(+)</text>
        <dbReference type="Rhea" id="RHEA:17989"/>
        <dbReference type="Rhea" id="RHEA-COMP:9863"/>
        <dbReference type="Rhea" id="RHEA-COMP:11604"/>
        <dbReference type="ChEBI" id="CHEBI:15378"/>
        <dbReference type="ChEBI" id="CHEBI:29999"/>
        <dbReference type="ChEBI" id="CHEBI:30616"/>
        <dbReference type="ChEBI" id="CHEBI:83421"/>
        <dbReference type="ChEBI" id="CHEBI:456216"/>
        <dbReference type="EC" id="2.7.11.1"/>
    </reaction>
</comment>
<evidence type="ECO:0000256" key="3">
    <source>
        <dbReference type="ARBA" id="ARBA00022679"/>
    </source>
</evidence>
<dbReference type="PANTHER" id="PTHR12209:SF0">
    <property type="entry name" value="EKC_KEOPS COMPLEX SUBUNIT TP53RK"/>
    <property type="match status" value="1"/>
</dbReference>
<comment type="similarity">
    <text evidence="1">Belongs to the protein kinase superfamily. BUD32 family.</text>
</comment>
<evidence type="ECO:0000256" key="4">
    <source>
        <dbReference type="ARBA" id="ARBA00022741"/>
    </source>
</evidence>
<reference evidence="10" key="1">
    <citation type="journal article" date="2019" name="Int. J. Syst. Evol. Microbiol.">
        <title>The Global Catalogue of Microorganisms (GCM) 10K type strain sequencing project: providing services to taxonomists for standard genome sequencing and annotation.</title>
        <authorList>
            <consortium name="The Broad Institute Genomics Platform"/>
            <consortium name="The Broad Institute Genome Sequencing Center for Infectious Disease"/>
            <person name="Wu L."/>
            <person name="Ma J."/>
        </authorList>
    </citation>
    <scope>NUCLEOTIDE SEQUENCE [LARGE SCALE GENOMIC DNA]</scope>
    <source>
        <strain evidence="10">JCM 17805</strain>
    </source>
</reference>
<comment type="caution">
    <text evidence="9">The sequence shown here is derived from an EMBL/GenBank/DDBJ whole genome shotgun (WGS) entry which is preliminary data.</text>
</comment>
<accession>A0ABP8V4L0</accession>
<dbReference type="Proteomes" id="UP001500604">
    <property type="component" value="Unassembled WGS sequence"/>
</dbReference>